<reference evidence="1 2" key="2">
    <citation type="submission" date="2018-10" db="EMBL/GenBank/DDBJ databases">
        <authorList>
            <consortium name="Pathogen Informatics"/>
        </authorList>
    </citation>
    <scope>NUCLEOTIDE SEQUENCE [LARGE SCALE GENOMIC DNA]</scope>
</reference>
<reference evidence="3" key="1">
    <citation type="submission" date="2017-02" db="UniProtKB">
        <authorList>
            <consortium name="WormBaseParasite"/>
        </authorList>
    </citation>
    <scope>IDENTIFICATION</scope>
</reference>
<organism evidence="3">
    <name type="scientific">Mesocestoides corti</name>
    <name type="common">Flatworm</name>
    <dbReference type="NCBI Taxonomy" id="53468"/>
    <lineage>
        <taxon>Eukaryota</taxon>
        <taxon>Metazoa</taxon>
        <taxon>Spiralia</taxon>
        <taxon>Lophotrochozoa</taxon>
        <taxon>Platyhelminthes</taxon>
        <taxon>Cestoda</taxon>
        <taxon>Eucestoda</taxon>
        <taxon>Cyclophyllidea</taxon>
        <taxon>Mesocestoididae</taxon>
        <taxon>Mesocestoides</taxon>
    </lineage>
</organism>
<evidence type="ECO:0000313" key="3">
    <source>
        <dbReference type="WBParaSite" id="MCOS_0000123301-mRNA-1"/>
    </source>
</evidence>
<protein>
    <submittedName>
        <fullName evidence="3">IFT81_CH domain-containing protein</fullName>
    </submittedName>
</protein>
<dbReference type="OrthoDB" id="6258727at2759"/>
<gene>
    <name evidence="1" type="ORF">MCOS_LOCUS1234</name>
</gene>
<evidence type="ECO:0000313" key="1">
    <source>
        <dbReference type="EMBL" id="VDD75231.1"/>
    </source>
</evidence>
<evidence type="ECO:0000313" key="2">
    <source>
        <dbReference type="Proteomes" id="UP000267029"/>
    </source>
</evidence>
<dbReference type="AlphaFoldDB" id="A0A0R3U3R3"/>
<dbReference type="Proteomes" id="UP000267029">
    <property type="component" value="Unassembled WGS sequence"/>
</dbReference>
<sequence>MTLNPSERPLYPLTIIRKFAQMNFPESFSPSDFAEERDPKKMARVLSWLFQFCEALAPANDYAIQVWNTYKERASHAASLREQIASLGISNKAEESKRSEYRKKISDLNLCLSDVLASKRQISERVASESRKLSVFAESEKADSAESSSLSEKLESLRTRRETLCLQVIENPDRLPEAVDQLKEKQSALELEMQDIRSKTFQVDQSISEFKRLHEVIEQQLVAVTKDCHSLLSQTSQSKVDIKVGIDGDYQIFVISKKLDKELFEHTSGIELVETKISASTEQLRLAEHRIVKVKMLEATQKAVRFDVSTVRIA</sequence>
<name>A0A0R3U3R3_MESCO</name>
<dbReference type="EMBL" id="UXSR01000142">
    <property type="protein sequence ID" value="VDD75231.1"/>
    <property type="molecule type" value="Genomic_DNA"/>
</dbReference>
<dbReference type="WBParaSite" id="MCOS_0000123301-mRNA-1">
    <property type="protein sequence ID" value="MCOS_0000123301-mRNA-1"/>
    <property type="gene ID" value="MCOS_0000123301"/>
</dbReference>
<accession>A0A0R3U3R3</accession>
<keyword evidence="2" id="KW-1185">Reference proteome</keyword>
<proteinExistence type="predicted"/>